<dbReference type="KEGG" id="alim:106511983"/>
<dbReference type="GeneID" id="106511983"/>
<dbReference type="InterPro" id="IPR039353">
    <property type="entry name" value="TF_Adf1"/>
</dbReference>
<protein>
    <submittedName>
        <fullName evidence="4">Transcription factor Adf-1</fullName>
    </submittedName>
</protein>
<dbReference type="InParanoid" id="A0A2I4AKV8"/>
<dbReference type="FunCoup" id="A0A2I4AKV8">
    <property type="interactions" value="1"/>
</dbReference>
<name>A0A2I4AKV8_AUSLI</name>
<dbReference type="Proteomes" id="UP000192220">
    <property type="component" value="Unplaced"/>
</dbReference>
<dbReference type="Pfam" id="PF10545">
    <property type="entry name" value="MADF_DNA_bdg"/>
    <property type="match status" value="1"/>
</dbReference>
<feature type="domain" description="MADF" evidence="2">
    <location>
        <begin position="19"/>
        <end position="110"/>
    </location>
</feature>
<evidence type="ECO:0000313" key="3">
    <source>
        <dbReference type="Proteomes" id="UP000192220"/>
    </source>
</evidence>
<dbReference type="SMART" id="SM00595">
    <property type="entry name" value="MADF"/>
    <property type="match status" value="1"/>
</dbReference>
<feature type="compositionally biased region" description="Low complexity" evidence="1">
    <location>
        <begin position="168"/>
        <end position="182"/>
    </location>
</feature>
<evidence type="ECO:0000259" key="2">
    <source>
        <dbReference type="PROSITE" id="PS51029"/>
    </source>
</evidence>
<feature type="region of interest" description="Disordered" evidence="1">
    <location>
        <begin position="168"/>
        <end position="243"/>
    </location>
</feature>
<proteinExistence type="predicted"/>
<dbReference type="PANTHER" id="PTHR12243:SF48">
    <property type="entry name" value="MADF DOMAIN-CONTAINING PROTEIN"/>
    <property type="match status" value="1"/>
</dbReference>
<organism evidence="3 4">
    <name type="scientific">Austrofundulus limnaeus</name>
    <name type="common">Annual killifish</name>
    <dbReference type="NCBI Taxonomy" id="52670"/>
    <lineage>
        <taxon>Eukaryota</taxon>
        <taxon>Metazoa</taxon>
        <taxon>Chordata</taxon>
        <taxon>Craniata</taxon>
        <taxon>Vertebrata</taxon>
        <taxon>Euteleostomi</taxon>
        <taxon>Actinopterygii</taxon>
        <taxon>Neopterygii</taxon>
        <taxon>Teleostei</taxon>
        <taxon>Neoteleostei</taxon>
        <taxon>Acanthomorphata</taxon>
        <taxon>Ovalentaria</taxon>
        <taxon>Atherinomorphae</taxon>
        <taxon>Cyprinodontiformes</taxon>
        <taxon>Rivulidae</taxon>
        <taxon>Austrofundulus</taxon>
    </lineage>
</organism>
<keyword evidence="3" id="KW-1185">Reference proteome</keyword>
<dbReference type="InterPro" id="IPR006578">
    <property type="entry name" value="MADF-dom"/>
</dbReference>
<dbReference type="RefSeq" id="XP_013856145.1">
    <property type="nucleotide sequence ID" value="XM_014000691.1"/>
</dbReference>
<dbReference type="AlphaFoldDB" id="A0A2I4AKV8"/>
<evidence type="ECO:0000256" key="1">
    <source>
        <dbReference type="SAM" id="MobiDB-lite"/>
    </source>
</evidence>
<accession>A0A2I4AKV8</accession>
<dbReference type="GO" id="GO:0006357">
    <property type="term" value="P:regulation of transcription by RNA polymerase II"/>
    <property type="evidence" value="ECO:0007669"/>
    <property type="project" value="TreeGrafter"/>
</dbReference>
<dbReference type="OrthoDB" id="5803771at2759"/>
<dbReference type="PROSITE" id="PS51029">
    <property type="entry name" value="MADF"/>
    <property type="match status" value="1"/>
</dbReference>
<gene>
    <name evidence="4" type="primary">LOC106511983</name>
</gene>
<dbReference type="GO" id="GO:0005634">
    <property type="term" value="C:nucleus"/>
    <property type="evidence" value="ECO:0007669"/>
    <property type="project" value="TreeGrafter"/>
</dbReference>
<dbReference type="PANTHER" id="PTHR12243">
    <property type="entry name" value="MADF DOMAIN TRANSCRIPTION FACTOR"/>
    <property type="match status" value="1"/>
</dbReference>
<reference evidence="4" key="1">
    <citation type="submission" date="2025-08" db="UniProtKB">
        <authorList>
            <consortium name="RefSeq"/>
        </authorList>
    </citation>
    <scope>IDENTIFICATION</scope>
</reference>
<sequence>MRRRNSRTGAHSFASMEEKLIVAVCSHPVLYDQSTVLYRDRNKKDLAWRTVSEEVGMSVAVCKKRWKSLRDTYAKETKKERDRNRSGAGADTTGKWKYMAVMAFLKPFITPRETSGNMQDSFIEDHAAVDNGPEEPEEAEDESAFEASVLETIDCSELDLAHVSASAATSPCPATSSSTGSSEVADPSSRASGTQKRRRREQTSRTPQQETEFEKQLLDMLKSRKHPAATPQPQTPPPASETEKFLMSLVGPLERLPDQLRERAKFKIYSIIYEMSTGDKVNVSEQ</sequence>
<dbReference type="STRING" id="52670.A0A2I4AKV8"/>
<evidence type="ECO:0000313" key="4">
    <source>
        <dbReference type="RefSeq" id="XP_013856145.1"/>
    </source>
</evidence>
<dbReference type="GO" id="GO:0005667">
    <property type="term" value="C:transcription regulator complex"/>
    <property type="evidence" value="ECO:0007669"/>
    <property type="project" value="TreeGrafter"/>
</dbReference>